<dbReference type="InterPro" id="IPR049173">
    <property type="entry name" value="NucS_N_sf"/>
</dbReference>
<dbReference type="GO" id="GO:0000014">
    <property type="term" value="F:single-stranded DNA endodeoxyribonuclease activity"/>
    <property type="evidence" value="ECO:0007669"/>
    <property type="project" value="UniProtKB-UniRule"/>
</dbReference>
<keyword evidence="2 6" id="KW-0540">Nuclease</keyword>
<evidence type="ECO:0000256" key="3">
    <source>
        <dbReference type="ARBA" id="ARBA00022759"/>
    </source>
</evidence>
<keyword evidence="1 6" id="KW-0963">Cytoplasm</keyword>
<keyword evidence="3 6" id="KW-0255">Endonuclease</keyword>
<name>A0A7C4JJL5_9CREN</name>
<evidence type="ECO:0000313" key="10">
    <source>
        <dbReference type="EMBL" id="HGQ64564.1"/>
    </source>
</evidence>
<comment type="subcellular location">
    <subcellularLocation>
        <location evidence="6">Cytoplasm</location>
    </subcellularLocation>
</comment>
<keyword evidence="4 6" id="KW-0378">Hydrolase</keyword>
<reference evidence="10" key="1">
    <citation type="journal article" date="2020" name="mSystems">
        <title>Genome- and Community-Level Interaction Insights into Carbon Utilization and Element Cycling Functions of Hydrothermarchaeota in Hydrothermal Sediment.</title>
        <authorList>
            <person name="Zhou Z."/>
            <person name="Liu Y."/>
            <person name="Xu W."/>
            <person name="Pan J."/>
            <person name="Luo Z.H."/>
            <person name="Li M."/>
        </authorList>
    </citation>
    <scope>NUCLEOTIDE SEQUENCE [LARGE SCALE GENOMIC DNA]</scope>
    <source>
        <strain evidence="10">SpSt-637</strain>
        <strain evidence="9">SpSt-667</strain>
    </source>
</reference>
<evidence type="ECO:0000256" key="2">
    <source>
        <dbReference type="ARBA" id="ARBA00022722"/>
    </source>
</evidence>
<comment type="similarity">
    <text evidence="6">Belongs to the NucS endonuclease family.</text>
</comment>
<dbReference type="SUPFAM" id="SSF52980">
    <property type="entry name" value="Restriction endonuclease-like"/>
    <property type="match status" value="1"/>
</dbReference>
<feature type="domain" description="Endonuclease NucS C-terminal" evidence="7">
    <location>
        <begin position="129"/>
        <end position="234"/>
    </location>
</feature>
<keyword evidence="5 6" id="KW-0238">DNA-binding</keyword>
<dbReference type="InterPro" id="IPR048302">
    <property type="entry name" value="NucS_N"/>
</dbReference>
<dbReference type="CDD" id="cd22341">
    <property type="entry name" value="NucS-like"/>
    <property type="match status" value="1"/>
</dbReference>
<dbReference type="EMBL" id="DTCK01000010">
    <property type="protein sequence ID" value="HGQ35336.1"/>
    <property type="molecule type" value="Genomic_DNA"/>
</dbReference>
<organism evidence="10">
    <name type="scientific">Ignisphaera aggregans</name>
    <dbReference type="NCBI Taxonomy" id="334771"/>
    <lineage>
        <taxon>Archaea</taxon>
        <taxon>Thermoproteota</taxon>
        <taxon>Thermoprotei</taxon>
        <taxon>Desulfurococcales</taxon>
        <taxon>Desulfurococcaceae</taxon>
        <taxon>Ignisphaera</taxon>
    </lineage>
</organism>
<dbReference type="Gene3D" id="2.70.180.20">
    <property type="match status" value="1"/>
</dbReference>
<dbReference type="Gene3D" id="3.40.1350.10">
    <property type="match status" value="1"/>
</dbReference>
<evidence type="ECO:0000259" key="8">
    <source>
        <dbReference type="Pfam" id="PF21003"/>
    </source>
</evidence>
<evidence type="ECO:0000259" key="7">
    <source>
        <dbReference type="Pfam" id="PF01939"/>
    </source>
</evidence>
<dbReference type="Pfam" id="PF01939">
    <property type="entry name" value="NucS_C"/>
    <property type="match status" value="1"/>
</dbReference>
<protein>
    <recommendedName>
        <fullName evidence="6">Endonuclease NucS</fullName>
        <ecNumber evidence="6">3.1.-.-</ecNumber>
    </recommendedName>
</protein>
<dbReference type="PANTHER" id="PTHR38814:SF1">
    <property type="entry name" value="ENDONUCLEASE NUCS"/>
    <property type="match status" value="1"/>
</dbReference>
<dbReference type="GO" id="GO:0005737">
    <property type="term" value="C:cytoplasm"/>
    <property type="evidence" value="ECO:0007669"/>
    <property type="project" value="UniProtKB-SubCell"/>
</dbReference>
<dbReference type="EMBL" id="DTBD01000039">
    <property type="protein sequence ID" value="HGQ64564.1"/>
    <property type="molecule type" value="Genomic_DNA"/>
</dbReference>
<dbReference type="EC" id="3.1.-.-" evidence="6"/>
<evidence type="ECO:0000313" key="9">
    <source>
        <dbReference type="EMBL" id="HGQ35336.1"/>
    </source>
</evidence>
<dbReference type="GO" id="GO:0003677">
    <property type="term" value="F:DNA binding"/>
    <property type="evidence" value="ECO:0007669"/>
    <property type="project" value="UniProtKB-KW"/>
</dbReference>
<dbReference type="PANTHER" id="PTHR38814">
    <property type="entry name" value="ENDONUCLEASE NUCS"/>
    <property type="match status" value="1"/>
</dbReference>
<proteinExistence type="inferred from homology"/>
<sequence length="253" mass="28382">MKICIDVDLVECPNASQILSTVRREMVILIVGEMSIEYTGRASSYAPNAYRLLIVKPDGALLVHESTRVDPLNWQPPRSVAYFECIENKLKVKSVREDPHEEVIIEFSSIDFIKVCDLASTKLTVIGRESDIVRVILMNPSVIEDNAVAIGSDVPTTYGKIDVLLRKDNKLIVVEVKNEKAGVSAVVQLKRYVEFYANQGQEVEGVLVAPDISRDALALLNREGYRFIDFNTLRSRSGTSKTLEKFFKMGKKN</sequence>
<comment type="function">
    <text evidence="6">Cleaves both 3' and 5' ssDNA extremities of branched DNA structures.</text>
</comment>
<dbReference type="AlphaFoldDB" id="A0A7C4JJL5"/>
<evidence type="ECO:0000256" key="5">
    <source>
        <dbReference type="ARBA" id="ARBA00023125"/>
    </source>
</evidence>
<feature type="domain" description="Endonuclease NucS N-terminal PH-like" evidence="8">
    <location>
        <begin position="26"/>
        <end position="112"/>
    </location>
</feature>
<dbReference type="HAMAP" id="MF_00722">
    <property type="entry name" value="NucS"/>
    <property type="match status" value="1"/>
</dbReference>
<comment type="caution">
    <text evidence="10">The sequence shown here is derived from an EMBL/GenBank/DDBJ whole genome shotgun (WGS) entry which is preliminary data.</text>
</comment>
<evidence type="ECO:0000256" key="1">
    <source>
        <dbReference type="ARBA" id="ARBA00022490"/>
    </source>
</evidence>
<gene>
    <name evidence="6" type="primary">nucS</name>
    <name evidence="10" type="ORF">ENU08_04905</name>
    <name evidence="9" type="ORF">ENU41_01475</name>
</gene>
<dbReference type="InterPro" id="IPR048301">
    <property type="entry name" value="NucS_C"/>
</dbReference>
<accession>A0A7C4JJL5</accession>
<dbReference type="InterPro" id="IPR011335">
    <property type="entry name" value="Restrct_endonuc-II-like"/>
</dbReference>
<evidence type="ECO:0000256" key="6">
    <source>
        <dbReference type="HAMAP-Rule" id="MF_00722"/>
    </source>
</evidence>
<evidence type="ECO:0000256" key="4">
    <source>
        <dbReference type="ARBA" id="ARBA00022801"/>
    </source>
</evidence>
<dbReference type="Pfam" id="PF21003">
    <property type="entry name" value="NucS_N"/>
    <property type="match status" value="1"/>
</dbReference>
<dbReference type="InterPro" id="IPR002793">
    <property type="entry name" value="Endonuclease_NucS"/>
</dbReference>
<dbReference type="InterPro" id="IPR011856">
    <property type="entry name" value="tRNA_endonuc-like_dom_sf"/>
</dbReference>